<evidence type="ECO:0000313" key="2">
    <source>
        <dbReference type="Proteomes" id="UP001055156"/>
    </source>
</evidence>
<keyword evidence="2" id="KW-1185">Reference proteome</keyword>
<accession>A0ABQ4TBR4</accession>
<evidence type="ECO:0000313" key="1">
    <source>
        <dbReference type="EMBL" id="GJE28673.1"/>
    </source>
</evidence>
<gene>
    <name evidence="1" type="ORF">LKMONMHP_3546</name>
</gene>
<sequence>MDDSEGGHRLGRYADGLLSLPGGVVRGVEEVVRVQARGTGPDGLERAGEAAGNLRQALGQGGPRSLPLRLALSTVRAGLGLIEDGLRPDLQASPVEIGFADGSTVVALLPGEAAALIRRDAAIARGALERQARKAAVPLPAPPVEPAAPAALPDGTGDALTSIFRYEKRNGRLRRVPVEPGED</sequence>
<name>A0ABQ4TBR4_METOR</name>
<organism evidence="1 2">
    <name type="scientific">Methylobacterium organophilum</name>
    <dbReference type="NCBI Taxonomy" id="410"/>
    <lineage>
        <taxon>Bacteria</taxon>
        <taxon>Pseudomonadati</taxon>
        <taxon>Pseudomonadota</taxon>
        <taxon>Alphaproteobacteria</taxon>
        <taxon>Hyphomicrobiales</taxon>
        <taxon>Methylobacteriaceae</taxon>
        <taxon>Methylobacterium</taxon>
    </lineage>
</organism>
<proteinExistence type="predicted"/>
<comment type="caution">
    <text evidence="1">The sequence shown here is derived from an EMBL/GenBank/DDBJ whole genome shotgun (WGS) entry which is preliminary data.</text>
</comment>
<reference evidence="1" key="2">
    <citation type="submission" date="2021-08" db="EMBL/GenBank/DDBJ databases">
        <authorList>
            <person name="Tani A."/>
            <person name="Ola A."/>
            <person name="Ogura Y."/>
            <person name="Katsura K."/>
            <person name="Hayashi T."/>
        </authorList>
    </citation>
    <scope>NUCLEOTIDE SEQUENCE</scope>
    <source>
        <strain evidence="1">NBRC 15689</strain>
    </source>
</reference>
<dbReference type="Proteomes" id="UP001055156">
    <property type="component" value="Unassembled WGS sequence"/>
</dbReference>
<dbReference type="RefSeq" id="WP_238312615.1">
    <property type="nucleotide sequence ID" value="NZ_BPQV01000011.1"/>
</dbReference>
<protein>
    <submittedName>
        <fullName evidence="1">Uncharacterized protein</fullName>
    </submittedName>
</protein>
<reference evidence="1" key="1">
    <citation type="journal article" date="2021" name="Front. Microbiol.">
        <title>Comprehensive Comparative Genomics and Phenotyping of Methylobacterium Species.</title>
        <authorList>
            <person name="Alessa O."/>
            <person name="Ogura Y."/>
            <person name="Fujitani Y."/>
            <person name="Takami H."/>
            <person name="Hayashi T."/>
            <person name="Sahin N."/>
            <person name="Tani A."/>
        </authorList>
    </citation>
    <scope>NUCLEOTIDE SEQUENCE</scope>
    <source>
        <strain evidence="1">NBRC 15689</strain>
    </source>
</reference>
<dbReference type="EMBL" id="BPQV01000011">
    <property type="protein sequence ID" value="GJE28673.1"/>
    <property type="molecule type" value="Genomic_DNA"/>
</dbReference>